<dbReference type="PANTHER" id="PTHR30093">
    <property type="entry name" value="GENERAL SECRETION PATHWAY PROTEIN G"/>
    <property type="match status" value="1"/>
</dbReference>
<name>A0A841JR25_9BACT</name>
<proteinExistence type="predicted"/>
<evidence type="ECO:0000313" key="5">
    <source>
        <dbReference type="Proteomes" id="UP000538666"/>
    </source>
</evidence>
<feature type="region of interest" description="Disordered" evidence="2">
    <location>
        <begin position="87"/>
        <end position="136"/>
    </location>
</feature>
<reference evidence="4 5" key="1">
    <citation type="submission" date="2020-08" db="EMBL/GenBank/DDBJ databases">
        <title>Genomic Encyclopedia of Type Strains, Phase IV (KMG-IV): sequencing the most valuable type-strain genomes for metagenomic binning, comparative biology and taxonomic classification.</title>
        <authorList>
            <person name="Goeker M."/>
        </authorList>
    </citation>
    <scope>NUCLEOTIDE SEQUENCE [LARGE SCALE GENOMIC DNA]</scope>
    <source>
        <strain evidence="4 5">DSM 103733</strain>
    </source>
</reference>
<accession>A0A841JR25</accession>
<keyword evidence="3" id="KW-0812">Transmembrane</keyword>
<dbReference type="GO" id="GO:0015628">
    <property type="term" value="P:protein secretion by the type II secretion system"/>
    <property type="evidence" value="ECO:0007669"/>
    <property type="project" value="InterPro"/>
</dbReference>
<evidence type="ECO:0000313" key="4">
    <source>
        <dbReference type="EMBL" id="MBB6142229.1"/>
    </source>
</evidence>
<keyword evidence="3" id="KW-1133">Transmembrane helix</keyword>
<sequence length="136" mass="14761">MSRRKPNSAQQGGFTLVELMVVMLIIGVLAAIAIPSFISSIKNAKEAVLKEDLHVLRNAIDSYTMDKAKAPQSLDDLVQNGYLKTIPKDPMTHSSETWVTSTDDTLQSIDQTDPGVNDVHSGSNEVGADGQPYSSW</sequence>
<dbReference type="SUPFAM" id="SSF54523">
    <property type="entry name" value="Pili subunits"/>
    <property type="match status" value="1"/>
</dbReference>
<evidence type="ECO:0000256" key="3">
    <source>
        <dbReference type="SAM" id="Phobius"/>
    </source>
</evidence>
<dbReference type="RefSeq" id="WP_269430945.1">
    <property type="nucleotide sequence ID" value="NZ_JACHEK010000001.1"/>
</dbReference>
<dbReference type="Proteomes" id="UP000538666">
    <property type="component" value="Unassembled WGS sequence"/>
</dbReference>
<dbReference type="Gene3D" id="3.30.700.10">
    <property type="entry name" value="Glycoprotein, Type 4 Pilin"/>
    <property type="match status" value="1"/>
</dbReference>
<dbReference type="PANTHER" id="PTHR30093:SF47">
    <property type="entry name" value="TYPE IV PILUS NON-CORE MINOR PILIN PILE"/>
    <property type="match status" value="1"/>
</dbReference>
<dbReference type="PRINTS" id="PR00813">
    <property type="entry name" value="BCTERIALGSPG"/>
</dbReference>
<dbReference type="NCBIfam" id="TIGR02532">
    <property type="entry name" value="IV_pilin_GFxxxE"/>
    <property type="match status" value="1"/>
</dbReference>
<keyword evidence="5" id="KW-1185">Reference proteome</keyword>
<dbReference type="PROSITE" id="PS00409">
    <property type="entry name" value="PROKAR_NTER_METHYL"/>
    <property type="match status" value="1"/>
</dbReference>
<feature type="transmembrane region" description="Helical" evidence="3">
    <location>
        <begin position="12"/>
        <end position="38"/>
    </location>
</feature>
<comment type="caution">
    <text evidence="4">The sequence shown here is derived from an EMBL/GenBank/DDBJ whole genome shotgun (WGS) entry which is preliminary data.</text>
</comment>
<organism evidence="4 5">
    <name type="scientific">Silvibacterium bohemicum</name>
    <dbReference type="NCBI Taxonomy" id="1577686"/>
    <lineage>
        <taxon>Bacteria</taxon>
        <taxon>Pseudomonadati</taxon>
        <taxon>Acidobacteriota</taxon>
        <taxon>Terriglobia</taxon>
        <taxon>Terriglobales</taxon>
        <taxon>Acidobacteriaceae</taxon>
        <taxon>Silvibacterium</taxon>
    </lineage>
</organism>
<dbReference type="InterPro" id="IPR000983">
    <property type="entry name" value="Bac_GSPG_pilin"/>
</dbReference>
<dbReference type="InterPro" id="IPR045584">
    <property type="entry name" value="Pilin-like"/>
</dbReference>
<keyword evidence="3" id="KW-0472">Membrane</keyword>
<dbReference type="GO" id="GO:0015627">
    <property type="term" value="C:type II protein secretion system complex"/>
    <property type="evidence" value="ECO:0007669"/>
    <property type="project" value="InterPro"/>
</dbReference>
<dbReference type="EMBL" id="JACHEK010000001">
    <property type="protein sequence ID" value="MBB6142229.1"/>
    <property type="molecule type" value="Genomic_DNA"/>
</dbReference>
<evidence type="ECO:0000256" key="1">
    <source>
        <dbReference type="ARBA" id="ARBA00022481"/>
    </source>
</evidence>
<dbReference type="InterPro" id="IPR012902">
    <property type="entry name" value="N_methyl_site"/>
</dbReference>
<keyword evidence="1" id="KW-0488">Methylation</keyword>
<protein>
    <submittedName>
        <fullName evidence="4">General secretion pathway protein G</fullName>
    </submittedName>
</protein>
<gene>
    <name evidence="4" type="ORF">HNQ77_000167</name>
</gene>
<dbReference type="Pfam" id="PF07963">
    <property type="entry name" value="N_methyl"/>
    <property type="match status" value="1"/>
</dbReference>
<evidence type="ECO:0000256" key="2">
    <source>
        <dbReference type="SAM" id="MobiDB-lite"/>
    </source>
</evidence>
<feature type="compositionally biased region" description="Polar residues" evidence="2">
    <location>
        <begin position="92"/>
        <end position="111"/>
    </location>
</feature>
<dbReference type="AlphaFoldDB" id="A0A841JR25"/>